<keyword evidence="2" id="KW-0809">Transit peptide</keyword>
<dbReference type="PANTHER" id="PTHR11516:SF60">
    <property type="entry name" value="PYRUVATE DEHYDROGENASE E1 COMPONENT SUBUNIT ALPHA"/>
    <property type="match status" value="1"/>
</dbReference>
<dbReference type="Pfam" id="PF00676">
    <property type="entry name" value="E1_dh"/>
    <property type="match status" value="1"/>
</dbReference>
<evidence type="ECO:0000256" key="3">
    <source>
        <dbReference type="ARBA" id="ARBA00023002"/>
    </source>
</evidence>
<dbReference type="GeneID" id="117675478"/>
<evidence type="ECO:0000256" key="4">
    <source>
        <dbReference type="ARBA" id="ARBA00023052"/>
    </source>
</evidence>
<dbReference type="InterPro" id="IPR001017">
    <property type="entry name" value="DH_E1"/>
</dbReference>
<sequence length="97" mass="11228">MSDPGISYRTREEIQEVRSKSDPITLLKDRMVNNNLASVEELKEIDVEVRKQIEDAAQFATTDPEPPLEELGNYIYNKEPLFEVRGPNQWTRYKSVG</sequence>
<dbReference type="InterPro" id="IPR050642">
    <property type="entry name" value="PDH_E1_Alpha_Subunit"/>
</dbReference>
<dbReference type="PANTHER" id="PTHR11516">
    <property type="entry name" value="PYRUVATE DEHYDROGENASE E1 COMPONENT, ALPHA SUBUNIT BACTERIAL AND ORGANELLAR"/>
    <property type="match status" value="1"/>
</dbReference>
<organism evidence="6 7">
    <name type="scientific">Pantherophis guttatus</name>
    <name type="common">Corn snake</name>
    <name type="synonym">Elaphe guttata</name>
    <dbReference type="NCBI Taxonomy" id="94885"/>
    <lineage>
        <taxon>Eukaryota</taxon>
        <taxon>Metazoa</taxon>
        <taxon>Chordata</taxon>
        <taxon>Craniata</taxon>
        <taxon>Vertebrata</taxon>
        <taxon>Euteleostomi</taxon>
        <taxon>Lepidosauria</taxon>
        <taxon>Squamata</taxon>
        <taxon>Bifurcata</taxon>
        <taxon>Unidentata</taxon>
        <taxon>Episquamata</taxon>
        <taxon>Toxicofera</taxon>
        <taxon>Serpentes</taxon>
        <taxon>Colubroidea</taxon>
        <taxon>Colubridae</taxon>
        <taxon>Colubrinae</taxon>
        <taxon>Pantherophis</taxon>
    </lineage>
</organism>
<proteinExistence type="predicted"/>
<keyword evidence="3" id="KW-0560">Oxidoreductase</keyword>
<dbReference type="InterPro" id="IPR029061">
    <property type="entry name" value="THDP-binding"/>
</dbReference>
<name>A0ABM3Z2V7_PANGU</name>
<dbReference type="RefSeq" id="XP_060542699.1">
    <property type="nucleotide sequence ID" value="XM_060686716.1"/>
</dbReference>
<dbReference type="SUPFAM" id="SSF52518">
    <property type="entry name" value="Thiamin diphosphate-binding fold (THDP-binding)"/>
    <property type="match status" value="1"/>
</dbReference>
<evidence type="ECO:0000259" key="5">
    <source>
        <dbReference type="Pfam" id="PF00676"/>
    </source>
</evidence>
<dbReference type="Proteomes" id="UP001652622">
    <property type="component" value="Unplaced"/>
</dbReference>
<evidence type="ECO:0000313" key="7">
    <source>
        <dbReference type="RefSeq" id="XP_060542699.1"/>
    </source>
</evidence>
<comment type="cofactor">
    <cofactor evidence="1">
        <name>thiamine diphosphate</name>
        <dbReference type="ChEBI" id="CHEBI:58937"/>
    </cofactor>
</comment>
<gene>
    <name evidence="7" type="primary">PDHA1</name>
</gene>
<accession>A0ABM3Z2V7</accession>
<dbReference type="Gene3D" id="3.40.50.970">
    <property type="match status" value="1"/>
</dbReference>
<evidence type="ECO:0000256" key="2">
    <source>
        <dbReference type="ARBA" id="ARBA00022946"/>
    </source>
</evidence>
<keyword evidence="7" id="KW-0670">Pyruvate</keyword>
<keyword evidence="4" id="KW-0786">Thiamine pyrophosphate</keyword>
<protein>
    <submittedName>
        <fullName evidence="7">Pyruvate dehydrogenase E1 component subunit alpha, somatic form, mitochondrial</fullName>
    </submittedName>
</protein>
<evidence type="ECO:0000256" key="1">
    <source>
        <dbReference type="ARBA" id="ARBA00001964"/>
    </source>
</evidence>
<evidence type="ECO:0000313" key="6">
    <source>
        <dbReference type="Proteomes" id="UP001652622"/>
    </source>
</evidence>
<reference evidence="7" key="1">
    <citation type="submission" date="2025-08" db="UniProtKB">
        <authorList>
            <consortium name="RefSeq"/>
        </authorList>
    </citation>
    <scope>IDENTIFICATION</scope>
    <source>
        <tissue evidence="7">Blood</tissue>
    </source>
</reference>
<keyword evidence="6" id="KW-1185">Reference proteome</keyword>
<feature type="domain" description="Dehydrogenase E1 component" evidence="5">
    <location>
        <begin position="1"/>
        <end position="68"/>
    </location>
</feature>